<gene>
    <name evidence="3" type="ORF">DPV69_17380</name>
</gene>
<evidence type="ECO:0000259" key="2">
    <source>
        <dbReference type="Pfam" id="PF09832"/>
    </source>
</evidence>
<evidence type="ECO:0000313" key="3">
    <source>
        <dbReference type="EMBL" id="RWU04934.1"/>
    </source>
</evidence>
<feature type="domain" description="DUF2059" evidence="2">
    <location>
        <begin position="80"/>
        <end position="134"/>
    </location>
</feature>
<dbReference type="InterPro" id="IPR018637">
    <property type="entry name" value="DUF2059"/>
</dbReference>
<proteinExistence type="predicted"/>
<keyword evidence="1" id="KW-0732">Signal</keyword>
<keyword evidence="4" id="KW-1185">Reference proteome</keyword>
<sequence length="148" mass="16873">MKRFFIAALIALPSFAFSQTAQHLKASEQFAEASGVKASFDGVVDAMLGTQISAVPEQYREKFKQVMTAFMGKYFTYEVLKPRILKMYTDEFTEAELNELTKFYSSPTGKKYASKMTSLTEKGMDMGRKVIEEHKPELESMMKEAFKQ</sequence>
<reference evidence="3 4" key="1">
    <citation type="submission" date="2018-06" db="EMBL/GenBank/DDBJ databases">
        <title>Pedobacter endophyticus sp. nov., an endophytic bacterium isolated from a leaf of Triticum aestivum.</title>
        <authorList>
            <person name="Zhang L."/>
        </authorList>
    </citation>
    <scope>NUCLEOTIDE SEQUENCE [LARGE SCALE GENOMIC DNA]</scope>
    <source>
        <strain evidence="3 4">CM134L-2</strain>
    </source>
</reference>
<dbReference type="Pfam" id="PF09832">
    <property type="entry name" value="DUF2059"/>
    <property type="match status" value="1"/>
</dbReference>
<evidence type="ECO:0000313" key="4">
    <source>
        <dbReference type="Proteomes" id="UP000284120"/>
    </source>
</evidence>
<accession>A0A3S3PSM2</accession>
<organism evidence="3 4">
    <name type="scientific">Pedobacter chitinilyticus</name>
    <dbReference type="NCBI Taxonomy" id="2233776"/>
    <lineage>
        <taxon>Bacteria</taxon>
        <taxon>Pseudomonadati</taxon>
        <taxon>Bacteroidota</taxon>
        <taxon>Sphingobacteriia</taxon>
        <taxon>Sphingobacteriales</taxon>
        <taxon>Sphingobacteriaceae</taxon>
        <taxon>Pedobacter</taxon>
    </lineage>
</organism>
<comment type="caution">
    <text evidence="3">The sequence shown here is derived from an EMBL/GenBank/DDBJ whole genome shotgun (WGS) entry which is preliminary data.</text>
</comment>
<name>A0A3S3PSM2_9SPHI</name>
<feature type="signal peptide" evidence="1">
    <location>
        <begin position="1"/>
        <end position="18"/>
    </location>
</feature>
<dbReference type="Proteomes" id="UP000284120">
    <property type="component" value="Unassembled WGS sequence"/>
</dbReference>
<dbReference type="RefSeq" id="WP_113648685.1">
    <property type="nucleotide sequence ID" value="NZ_QMHN01000006.1"/>
</dbReference>
<dbReference type="OrthoDB" id="1143459at2"/>
<evidence type="ECO:0000256" key="1">
    <source>
        <dbReference type="SAM" id="SignalP"/>
    </source>
</evidence>
<dbReference type="EMBL" id="SAYW01000006">
    <property type="protein sequence ID" value="RWU04934.1"/>
    <property type="molecule type" value="Genomic_DNA"/>
</dbReference>
<feature type="chain" id="PRO_5018767391" evidence="1">
    <location>
        <begin position="19"/>
        <end position="148"/>
    </location>
</feature>
<protein>
    <submittedName>
        <fullName evidence="3">DUF2059 domain-containing protein</fullName>
    </submittedName>
</protein>
<dbReference type="AlphaFoldDB" id="A0A3S3PSM2"/>